<keyword evidence="1" id="KW-0812">Transmembrane</keyword>
<accession>A8PGH5</accession>
<keyword evidence="4" id="KW-1185">Reference proteome</keyword>
<dbReference type="Pfam" id="PF20151">
    <property type="entry name" value="DUF6533"/>
    <property type="match status" value="1"/>
</dbReference>
<evidence type="ECO:0000256" key="1">
    <source>
        <dbReference type="SAM" id="Phobius"/>
    </source>
</evidence>
<dbReference type="KEGG" id="cci:CC1G_11383"/>
<keyword evidence="1" id="KW-1133">Transmembrane helix</keyword>
<organism evidence="3 4">
    <name type="scientific">Coprinopsis cinerea (strain Okayama-7 / 130 / ATCC MYA-4618 / FGSC 9003)</name>
    <name type="common">Inky cap fungus</name>
    <name type="synonym">Hormographiella aspergillata</name>
    <dbReference type="NCBI Taxonomy" id="240176"/>
    <lineage>
        <taxon>Eukaryota</taxon>
        <taxon>Fungi</taxon>
        <taxon>Dikarya</taxon>
        <taxon>Basidiomycota</taxon>
        <taxon>Agaricomycotina</taxon>
        <taxon>Agaricomycetes</taxon>
        <taxon>Agaricomycetidae</taxon>
        <taxon>Agaricales</taxon>
        <taxon>Agaricineae</taxon>
        <taxon>Psathyrellaceae</taxon>
        <taxon>Coprinopsis</taxon>
    </lineage>
</organism>
<feature type="domain" description="DUF6533" evidence="2">
    <location>
        <begin position="22"/>
        <end position="67"/>
    </location>
</feature>
<dbReference type="InParanoid" id="A8PGH5"/>
<dbReference type="InterPro" id="IPR045340">
    <property type="entry name" value="DUF6533"/>
</dbReference>
<dbReference type="OrthoDB" id="3057629at2759"/>
<sequence>MASQAEFEQLVSFLKIAQEGNYSTAAGLSLLTFDVFSTFQDEVRYIWRSRWSVAKVAYLLARYWALVFMIVILAAATSKHSVKYVSARYEEFPST</sequence>
<reference evidence="3 4" key="1">
    <citation type="journal article" date="2010" name="Proc. Natl. Acad. Sci. U.S.A.">
        <title>Insights into evolution of multicellular fungi from the assembled chromosomes of the mushroom Coprinopsis cinerea (Coprinus cinereus).</title>
        <authorList>
            <person name="Stajich J.E."/>
            <person name="Wilke S.K."/>
            <person name="Ahren D."/>
            <person name="Au C.H."/>
            <person name="Birren B.W."/>
            <person name="Borodovsky M."/>
            <person name="Burns C."/>
            <person name="Canback B."/>
            <person name="Casselton L.A."/>
            <person name="Cheng C.K."/>
            <person name="Deng J."/>
            <person name="Dietrich F.S."/>
            <person name="Fargo D.C."/>
            <person name="Farman M.L."/>
            <person name="Gathman A.C."/>
            <person name="Goldberg J."/>
            <person name="Guigo R."/>
            <person name="Hoegger P.J."/>
            <person name="Hooker J.B."/>
            <person name="Huggins A."/>
            <person name="James T.Y."/>
            <person name="Kamada T."/>
            <person name="Kilaru S."/>
            <person name="Kodira C."/>
            <person name="Kues U."/>
            <person name="Kupfer D."/>
            <person name="Kwan H.S."/>
            <person name="Lomsadze A."/>
            <person name="Li W."/>
            <person name="Lilly W.W."/>
            <person name="Ma L.J."/>
            <person name="Mackey A.J."/>
            <person name="Manning G."/>
            <person name="Martin F."/>
            <person name="Muraguchi H."/>
            <person name="Natvig D.O."/>
            <person name="Palmerini H."/>
            <person name="Ramesh M.A."/>
            <person name="Rehmeyer C.J."/>
            <person name="Roe B.A."/>
            <person name="Shenoy N."/>
            <person name="Stanke M."/>
            <person name="Ter-Hovhannisyan V."/>
            <person name="Tunlid A."/>
            <person name="Velagapudi R."/>
            <person name="Vision T.J."/>
            <person name="Zeng Q."/>
            <person name="Zolan M.E."/>
            <person name="Pukkila P.J."/>
        </authorList>
    </citation>
    <scope>NUCLEOTIDE SEQUENCE [LARGE SCALE GENOMIC DNA]</scope>
    <source>
        <strain evidence="4">Okayama-7 / 130 / ATCC MYA-4618 / FGSC 9003</strain>
    </source>
</reference>
<gene>
    <name evidence="3" type="ORF">CC1G_11383</name>
</gene>
<dbReference type="AlphaFoldDB" id="A8PGH5"/>
<feature type="transmembrane region" description="Helical" evidence="1">
    <location>
        <begin position="56"/>
        <end position="76"/>
    </location>
</feature>
<evidence type="ECO:0000313" key="4">
    <source>
        <dbReference type="Proteomes" id="UP000001861"/>
    </source>
</evidence>
<dbReference type="HOGENOM" id="CLU_2372721_0_0_1"/>
<evidence type="ECO:0000313" key="3">
    <source>
        <dbReference type="EMBL" id="EAU80583.2"/>
    </source>
</evidence>
<proteinExistence type="predicted"/>
<evidence type="ECO:0000259" key="2">
    <source>
        <dbReference type="Pfam" id="PF20151"/>
    </source>
</evidence>
<dbReference type="Proteomes" id="UP000001861">
    <property type="component" value="Unassembled WGS sequence"/>
</dbReference>
<comment type="caution">
    <text evidence="3">The sequence shown here is derived from an EMBL/GenBank/DDBJ whole genome shotgun (WGS) entry which is preliminary data.</text>
</comment>
<dbReference type="EMBL" id="AACS02000005">
    <property type="protein sequence ID" value="EAU80583.2"/>
    <property type="molecule type" value="Genomic_DNA"/>
</dbReference>
<name>A8PGH5_COPC7</name>
<dbReference type="VEuPathDB" id="FungiDB:CC1G_11383"/>
<dbReference type="RefSeq" id="XP_001841220.2">
    <property type="nucleotide sequence ID" value="XM_001841168.2"/>
</dbReference>
<keyword evidence="1" id="KW-0472">Membrane</keyword>
<dbReference type="GeneID" id="6017897"/>
<protein>
    <recommendedName>
        <fullName evidence="2">DUF6533 domain-containing protein</fullName>
    </recommendedName>
</protein>